<sequence length="113" mass="13198">MTEFRTKRIYDDAAKADGHRVLVDRIWPRGIKKEDAGVDAWPKEIAPSSKLRKRFHSDDDYRSFKRDYNSELDDSDDYDDFVDDLKSHKTVTLLTAAKDPDRSHVSVLLDRLQ</sequence>
<keyword evidence="2" id="KW-1185">Reference proteome</keyword>
<reference evidence="1 2" key="1">
    <citation type="submission" date="2017-02" db="EMBL/GenBank/DDBJ databases">
        <authorList>
            <person name="Peterson S.W."/>
        </authorList>
    </citation>
    <scope>NUCLEOTIDE SEQUENCE [LARGE SCALE GENOMIC DNA]</scope>
    <source>
        <strain evidence="1 2">LMG 22410</strain>
    </source>
</reference>
<dbReference type="AlphaFoldDB" id="A0A1R4G9R3"/>
<dbReference type="RefSeq" id="WP_086992429.1">
    <property type="nucleotide sequence ID" value="NZ_FUHU01000041.1"/>
</dbReference>
<evidence type="ECO:0000313" key="2">
    <source>
        <dbReference type="Proteomes" id="UP000195787"/>
    </source>
</evidence>
<dbReference type="Pfam" id="PF22752">
    <property type="entry name" value="DUF488-N3i"/>
    <property type="match status" value="1"/>
</dbReference>
<dbReference type="OrthoDB" id="9790745at2"/>
<name>A0A1R4G9R3_9MICO</name>
<dbReference type="GeneID" id="303173566"/>
<protein>
    <recommendedName>
        <fullName evidence="3">Uroporphyrin-III c-methyltransferase</fullName>
    </recommendedName>
</protein>
<accession>A0A1R4G9R3</accession>
<dbReference type="PANTHER" id="PTHR36849:SF1">
    <property type="entry name" value="CYTOPLASMIC PROTEIN"/>
    <property type="match status" value="1"/>
</dbReference>
<organism evidence="1 2">
    <name type="scientific">Agrococcus casei LMG 22410</name>
    <dbReference type="NCBI Taxonomy" id="1255656"/>
    <lineage>
        <taxon>Bacteria</taxon>
        <taxon>Bacillati</taxon>
        <taxon>Actinomycetota</taxon>
        <taxon>Actinomycetes</taxon>
        <taxon>Micrococcales</taxon>
        <taxon>Microbacteriaceae</taxon>
        <taxon>Agrococcus</taxon>
    </lineage>
</organism>
<proteinExistence type="predicted"/>
<dbReference type="EMBL" id="FUHU01000041">
    <property type="protein sequence ID" value="SJM64825.1"/>
    <property type="molecule type" value="Genomic_DNA"/>
</dbReference>
<evidence type="ECO:0000313" key="1">
    <source>
        <dbReference type="EMBL" id="SJM64825.1"/>
    </source>
</evidence>
<evidence type="ECO:0008006" key="3">
    <source>
        <dbReference type="Google" id="ProtNLM"/>
    </source>
</evidence>
<dbReference type="Proteomes" id="UP000195787">
    <property type="component" value="Unassembled WGS sequence"/>
</dbReference>
<gene>
    <name evidence="1" type="ORF">CZ674_10115</name>
</gene>
<dbReference type="PANTHER" id="PTHR36849">
    <property type="entry name" value="CYTOPLASMIC PROTEIN-RELATED"/>
    <property type="match status" value="1"/>
</dbReference>
<dbReference type="InterPro" id="IPR052552">
    <property type="entry name" value="YeaO-like"/>
</dbReference>